<comment type="caution">
    <text evidence="2">The sequence shown here is derived from an EMBL/GenBank/DDBJ whole genome shotgun (WGS) entry which is preliminary data.</text>
</comment>
<gene>
    <name evidence="2" type="ORF">ACFOUO_06480</name>
</gene>
<dbReference type="PANTHER" id="PTHR47992">
    <property type="entry name" value="PROTEIN PHOSPHATASE"/>
    <property type="match status" value="1"/>
</dbReference>
<dbReference type="SMART" id="SM00332">
    <property type="entry name" value="PP2Cc"/>
    <property type="match status" value="1"/>
</dbReference>
<dbReference type="Proteomes" id="UP001595843">
    <property type="component" value="Unassembled WGS sequence"/>
</dbReference>
<dbReference type="CDD" id="cd00143">
    <property type="entry name" value="PP2Cc"/>
    <property type="match status" value="1"/>
</dbReference>
<proteinExistence type="predicted"/>
<dbReference type="InterPro" id="IPR001932">
    <property type="entry name" value="PPM-type_phosphatase-like_dom"/>
</dbReference>
<accession>A0ABV8JKF0</accession>
<dbReference type="Pfam" id="PF13672">
    <property type="entry name" value="PP2C_2"/>
    <property type="match status" value="1"/>
</dbReference>
<keyword evidence="3" id="KW-1185">Reference proteome</keyword>
<dbReference type="Gene3D" id="3.60.40.10">
    <property type="entry name" value="PPM-type phosphatase domain"/>
    <property type="match status" value="1"/>
</dbReference>
<dbReference type="EMBL" id="JBHSAP010000009">
    <property type="protein sequence ID" value="MFC4076454.1"/>
    <property type="molecule type" value="Genomic_DNA"/>
</dbReference>
<sequence>MEKAWHTHKGRVRDYNEDSVGLFQSDEGVPIAVVADGMGGHQAGDVASQSVVRVIKRKLRSLTRETGSDERQKRTLDAVASANREVFHMAAENKGYKGMGTTVIAAVMGEEEIVLAHIGDSRAYLLHDDGLYQLTEDHSLVNVLKKHGEITEEEAKVHPQRNVIVRAVGTNEEVEADLIVTPWYKGDTLLLCSDGLYNMVGVDEIGTILTSGLPLQKQADQLLEQALEAGGTDNISIILIKHTGSITSTKQK</sequence>
<evidence type="ECO:0000259" key="1">
    <source>
        <dbReference type="PROSITE" id="PS51746"/>
    </source>
</evidence>
<dbReference type="PROSITE" id="PS51746">
    <property type="entry name" value="PPM_2"/>
    <property type="match status" value="1"/>
</dbReference>
<name>A0ABV8JKF0_9BACL</name>
<dbReference type="InterPro" id="IPR015655">
    <property type="entry name" value="PP2C"/>
</dbReference>
<organism evidence="2 3">
    <name type="scientific">Salinithrix halophila</name>
    <dbReference type="NCBI Taxonomy" id="1485204"/>
    <lineage>
        <taxon>Bacteria</taxon>
        <taxon>Bacillati</taxon>
        <taxon>Bacillota</taxon>
        <taxon>Bacilli</taxon>
        <taxon>Bacillales</taxon>
        <taxon>Thermoactinomycetaceae</taxon>
        <taxon>Salinithrix</taxon>
    </lineage>
</organism>
<protein>
    <submittedName>
        <fullName evidence="2">Stp1/IreP family PP2C-type Ser/Thr phosphatase</fullName>
    </submittedName>
</protein>
<evidence type="ECO:0000313" key="3">
    <source>
        <dbReference type="Proteomes" id="UP001595843"/>
    </source>
</evidence>
<reference evidence="3" key="1">
    <citation type="journal article" date="2019" name="Int. J. Syst. Evol. Microbiol.">
        <title>The Global Catalogue of Microorganisms (GCM) 10K type strain sequencing project: providing services to taxonomists for standard genome sequencing and annotation.</title>
        <authorList>
            <consortium name="The Broad Institute Genomics Platform"/>
            <consortium name="The Broad Institute Genome Sequencing Center for Infectious Disease"/>
            <person name="Wu L."/>
            <person name="Ma J."/>
        </authorList>
    </citation>
    <scope>NUCLEOTIDE SEQUENCE [LARGE SCALE GENOMIC DNA]</scope>
    <source>
        <strain evidence="3">IBRC-M 10813</strain>
    </source>
</reference>
<evidence type="ECO:0000313" key="2">
    <source>
        <dbReference type="EMBL" id="MFC4076454.1"/>
    </source>
</evidence>
<feature type="domain" description="PPM-type phosphatase" evidence="1">
    <location>
        <begin position="1"/>
        <end position="242"/>
    </location>
</feature>
<dbReference type="SUPFAM" id="SSF81606">
    <property type="entry name" value="PP2C-like"/>
    <property type="match status" value="1"/>
</dbReference>
<dbReference type="SMART" id="SM00331">
    <property type="entry name" value="PP2C_SIG"/>
    <property type="match status" value="1"/>
</dbReference>
<dbReference type="NCBIfam" id="NF033484">
    <property type="entry name" value="Stp1_PP2C_phos"/>
    <property type="match status" value="1"/>
</dbReference>
<dbReference type="InterPro" id="IPR036457">
    <property type="entry name" value="PPM-type-like_dom_sf"/>
</dbReference>
<dbReference type="RefSeq" id="WP_380703412.1">
    <property type="nucleotide sequence ID" value="NZ_JBHSAP010000009.1"/>
</dbReference>